<feature type="compositionally biased region" description="Low complexity" evidence="2">
    <location>
        <begin position="2175"/>
        <end position="2186"/>
    </location>
</feature>
<feature type="region of interest" description="Disordered" evidence="2">
    <location>
        <begin position="1475"/>
        <end position="1538"/>
    </location>
</feature>
<dbReference type="EMBL" id="BMAT01010551">
    <property type="protein sequence ID" value="GFS27679.1"/>
    <property type="molecule type" value="Genomic_DNA"/>
</dbReference>
<feature type="compositionally biased region" description="Basic and acidic residues" evidence="2">
    <location>
        <begin position="1513"/>
        <end position="1538"/>
    </location>
</feature>
<feature type="compositionally biased region" description="Polar residues" evidence="2">
    <location>
        <begin position="1687"/>
        <end position="1696"/>
    </location>
</feature>
<feature type="coiled-coil region" evidence="1">
    <location>
        <begin position="1112"/>
        <end position="1305"/>
    </location>
</feature>
<keyword evidence="4" id="KW-1185">Reference proteome</keyword>
<feature type="compositionally biased region" description="Basic residues" evidence="2">
    <location>
        <begin position="2192"/>
        <end position="2202"/>
    </location>
</feature>
<feature type="compositionally biased region" description="Polar residues" evidence="2">
    <location>
        <begin position="1816"/>
        <end position="1843"/>
    </location>
</feature>
<feature type="region of interest" description="Disordered" evidence="2">
    <location>
        <begin position="2010"/>
        <end position="2039"/>
    </location>
</feature>
<comment type="caution">
    <text evidence="3">The sequence shown here is derived from an EMBL/GenBank/DDBJ whole genome shotgun (WGS) entry which is preliminary data.</text>
</comment>
<feature type="compositionally biased region" description="Acidic residues" evidence="2">
    <location>
        <begin position="419"/>
        <end position="431"/>
    </location>
</feature>
<feature type="region of interest" description="Disordered" evidence="2">
    <location>
        <begin position="765"/>
        <end position="947"/>
    </location>
</feature>
<feature type="compositionally biased region" description="Polar residues" evidence="2">
    <location>
        <begin position="1487"/>
        <end position="1496"/>
    </location>
</feature>
<protein>
    <submittedName>
        <fullName evidence="3">Centrobin</fullName>
    </submittedName>
</protein>
<feature type="compositionally biased region" description="Polar residues" evidence="2">
    <location>
        <begin position="622"/>
        <end position="634"/>
    </location>
</feature>
<dbReference type="PANTHER" id="PTHR34439:SF1">
    <property type="entry name" value="CENTROBIN"/>
    <property type="match status" value="1"/>
</dbReference>
<feature type="compositionally biased region" description="Basic and acidic residues" evidence="2">
    <location>
        <begin position="1905"/>
        <end position="1925"/>
    </location>
</feature>
<feature type="compositionally biased region" description="Basic and acidic residues" evidence="2">
    <location>
        <begin position="791"/>
        <end position="803"/>
    </location>
</feature>
<feature type="compositionally biased region" description="Gly residues" evidence="2">
    <location>
        <begin position="1475"/>
        <end position="1486"/>
    </location>
</feature>
<feature type="compositionally biased region" description="Basic and acidic residues" evidence="2">
    <location>
        <begin position="2010"/>
        <end position="2020"/>
    </location>
</feature>
<feature type="region of interest" description="Disordered" evidence="2">
    <location>
        <begin position="1031"/>
        <end position="1052"/>
    </location>
</feature>
<feature type="region of interest" description="Disordered" evidence="2">
    <location>
        <begin position="1"/>
        <end position="153"/>
    </location>
</feature>
<feature type="region of interest" description="Disordered" evidence="2">
    <location>
        <begin position="401"/>
        <end position="434"/>
    </location>
</feature>
<dbReference type="GO" id="GO:1902410">
    <property type="term" value="P:mitotic cytokinetic process"/>
    <property type="evidence" value="ECO:0007669"/>
    <property type="project" value="TreeGrafter"/>
</dbReference>
<feature type="compositionally biased region" description="Polar residues" evidence="2">
    <location>
        <begin position="674"/>
        <end position="701"/>
    </location>
</feature>
<sequence length="2241" mass="243105">MDGSDQDSALGVSEADFVGAQSDNPMSAYPNPSRHGNAEQEVFAEGGADESPAHQQVCMDGELEEPDGQRSSVSLDEDGGTHFEASQSQETVIRRGCPAPVPPETNRCESPLGLDMHGDNDVVFDPVQRLNFDEDDDDEDVDNGNELGEYPPTATEAFDSVESDLHQRPVVNGSEQGESSRSSGFQSLQDQGQNVRIIEGHDSSFLDDAPQQVQQPASYGFNFLHTQMIQVPYLPAFNVSGLANNGGPSPGGFASNHNRLLAEEEQAHNLYDSLEREDGSSLYGEGAHGHVDGEDTDDLQQYFTTGGAGPLSLLTTSNVEHPHQFHNSHHQQQEDSETFWEHDDSSDHGSYLSNSHAHPVASDPASSPHHGRLQSPPRNFQVELFAAHTMLSSNNVFLPSGRQGDGFNSPLEGDSGSLGEDDAQNFEDDNTDPLNAELSEEGLLQDTQMYAQPVTSASNLATSVTSHSRDVAGSTLLQMYNLAQHPASGFGLSQTANSKPRQLLDNHSPQQTPPKNLAWSQIQQQQQPVVELSTEGAGSLEGPTHGDGRQAGAGSSVGSKDLPQATTLNASGGAIPKQNQAHVARAQQKRRPAVQGSASSGDLQRSAGAGPRGVSQPAGRKSGSSGAAHNNRAGQKQELGQRATSTPEVGRGVLPGATKAPTSLHQGRKVHGKVTTSSPLASRANSHTSLASSAGSTNSRVSGVGKESHLVRSQKGNQGGQLPPSTLQEGSHGISNVTNKNHAASTAAAAQTIAAVSSTAALPRHITSQSQNRANPANQCEKTRGNAFRKFQKEESTREEPPHYRMSTHAGHVQSSRSFSQLGKNQGLPQQNPGNLPGSLGVQGASVAAGSHPVGKQHYQYGQGNSQRGSHGLRQQSLQRSQANLSAHQALGSDGALLAGASPSGSEGSHRSAGHESVMSQMEALKKQGHRLSPAELTQSHQGSDVQGMEDVRHHLQNILSLGAGGSFTGADQLETASDVLLSEPVNRQLNFDTDSSSFVGPSGPGDMSEILENFPTFSSKMFSNIPPASSSWLDTSAHSNTSKSQQTRTQQLRDSLEKEMYRRKLLEAQQQLAVAVSTDKRKDIMIEQLDKQLARVVEGWKKREAEKDEFLKTLTQEKLQIEETLQNQQVMINNFEVELAQTVDELKKEKERSAQTIRHLKEDIYEAERAKESAVEQLESEQDKYQTVVEEWETLKESKAGLELAAQQAQEKLEQEQGQWSVKEQELNNKIAEVKDATQKVINIEKVKTEDMKKKKETAELECADLKAEMKKVVLDMEQLLREKESQKVEMSIMEAKFESAQRKLEADLHAQMEKEIAEQASEFHARLDSTVEEMSERHRRQVGELHQRHQHDLAQQAAAINDQRDQKEEEFKHQIAELEEKLQEMRTENSALKQSKLKLESQRMEILTKLQLMMQSQWNEAVSLLVNTPQKKSLNSSFLSSSQSGSQLTSALAMADGNASVTSLNMLASSLTGGGAVARSGGGDSHSTVSQQLGKKSATPPPPQQSVSSGDTDKARESSRMKGQMEEEAHAQLDRMGRVEDYLERLSQHMEIPMTRNDLHQNLSDGNNATIPAAAAAANTATTTTTGINNSSSSNFGAQQKQQQHELRQPVVSYPHPASGSDNCELGHPKHQSKGQGSTEGANQIHGFVTGQGEERTVTTRPLQEEGGGQRASGEPWLQAVSMRPPQQSSSWPHSDSRPEFEGLLSSTYHQDGKPQYHHLQHHHQAQNYNHHQHQQQDGWSGQHGNFSLTSSTHHHHHSYPNFISSTSSSSLSPLALKQQQRHQQQQHDPMTTPPRQQQQHHLYSKSPKERRTASNINIYTPGSPTYMSSPERYNNNASSQWSSHAGHAAAAAAGTTAGHLSAPTVVAEGSRSPMKKPGQRQFSYVRQNDQLNESLSPPVRQTAERDHTDSASEEGSSFHDPTRLQANYSQLSEKLEEHQSRQGELQHYVRMLLSKAPGSVCSEPERDAILEPSILESSRDLTVDLDLNDTATALEVTSQLSRLQELREKEQSLRGLREATGQSLPPHTSQQQKDDQARADLGSLLDSSGVISSQGLSEISQLLMMYREQWETNPEVASQGNVAGQLMEALREMTTSISPEQAKVKKDSKKSSEAKVSPKSQRTRKMKKMLNGSQSSAELTSSTNPDTSQLDRSTAGRSGSVTNAAATKRKVAGTSKGAAAASGPVASTSHHHHQNHHINHLGEGPSKDRKAGPVGSTQSKASGGGAKTGGGSNGPVWK</sequence>
<dbReference type="Proteomes" id="UP000762676">
    <property type="component" value="Unassembled WGS sequence"/>
</dbReference>
<evidence type="ECO:0000256" key="2">
    <source>
        <dbReference type="SAM" id="MobiDB-lite"/>
    </source>
</evidence>
<feature type="compositionally biased region" description="Low complexity" evidence="2">
    <location>
        <begin position="890"/>
        <end position="907"/>
    </location>
</feature>
<feature type="compositionally biased region" description="Polar residues" evidence="2">
    <location>
        <begin position="1889"/>
        <end position="1898"/>
    </location>
</feature>
<evidence type="ECO:0000256" key="1">
    <source>
        <dbReference type="SAM" id="Coils"/>
    </source>
</evidence>
<feature type="compositionally biased region" description="Polar residues" evidence="2">
    <location>
        <begin position="813"/>
        <end position="834"/>
    </location>
</feature>
<gene>
    <name evidence="3" type="ORF">ElyMa_005293400</name>
</gene>
<organism evidence="3 4">
    <name type="scientific">Elysia marginata</name>
    <dbReference type="NCBI Taxonomy" id="1093978"/>
    <lineage>
        <taxon>Eukaryota</taxon>
        <taxon>Metazoa</taxon>
        <taxon>Spiralia</taxon>
        <taxon>Lophotrochozoa</taxon>
        <taxon>Mollusca</taxon>
        <taxon>Gastropoda</taxon>
        <taxon>Heterobranchia</taxon>
        <taxon>Euthyneura</taxon>
        <taxon>Panpulmonata</taxon>
        <taxon>Sacoglossa</taxon>
        <taxon>Placobranchoidea</taxon>
        <taxon>Plakobranchidae</taxon>
        <taxon>Elysia</taxon>
    </lineage>
</organism>
<feature type="region of interest" description="Disordered" evidence="2">
    <location>
        <begin position="1889"/>
        <end position="1926"/>
    </location>
</feature>
<dbReference type="InterPro" id="IPR038923">
    <property type="entry name" value="Centrobin"/>
</dbReference>
<reference evidence="3 4" key="1">
    <citation type="journal article" date="2021" name="Elife">
        <title>Chloroplast acquisition without the gene transfer in kleptoplastic sea slugs, Plakobranchus ocellatus.</title>
        <authorList>
            <person name="Maeda T."/>
            <person name="Takahashi S."/>
            <person name="Yoshida T."/>
            <person name="Shimamura S."/>
            <person name="Takaki Y."/>
            <person name="Nagai Y."/>
            <person name="Toyoda A."/>
            <person name="Suzuki Y."/>
            <person name="Arimoto A."/>
            <person name="Ishii H."/>
            <person name="Satoh N."/>
            <person name="Nishiyama T."/>
            <person name="Hasebe M."/>
            <person name="Maruyama T."/>
            <person name="Minagawa J."/>
            <person name="Obokata J."/>
            <person name="Shigenobu S."/>
        </authorList>
    </citation>
    <scope>NUCLEOTIDE SEQUENCE [LARGE SCALE GENOMIC DNA]</scope>
</reference>
<name>A0AAV4JYA7_9GAST</name>
<feature type="region of interest" description="Disordered" evidence="2">
    <location>
        <begin position="278"/>
        <end position="307"/>
    </location>
</feature>
<feature type="compositionally biased region" description="Polar residues" evidence="2">
    <location>
        <begin position="2134"/>
        <end position="2168"/>
    </location>
</feature>
<dbReference type="GO" id="GO:0005814">
    <property type="term" value="C:centriole"/>
    <property type="evidence" value="ECO:0007669"/>
    <property type="project" value="TreeGrafter"/>
</dbReference>
<dbReference type="GO" id="GO:0007099">
    <property type="term" value="P:centriole replication"/>
    <property type="evidence" value="ECO:0007669"/>
    <property type="project" value="InterPro"/>
</dbReference>
<dbReference type="GO" id="GO:0051299">
    <property type="term" value="P:centrosome separation"/>
    <property type="evidence" value="ECO:0007669"/>
    <property type="project" value="TreeGrafter"/>
</dbReference>
<feature type="compositionally biased region" description="Polar residues" evidence="2">
    <location>
        <begin position="936"/>
        <end position="945"/>
    </location>
</feature>
<feature type="compositionally biased region" description="Polar residues" evidence="2">
    <location>
        <begin position="2023"/>
        <end position="2034"/>
    </location>
</feature>
<keyword evidence="1" id="KW-0175">Coiled coil</keyword>
<dbReference type="GO" id="GO:1902017">
    <property type="term" value="P:regulation of cilium assembly"/>
    <property type="evidence" value="ECO:0007669"/>
    <property type="project" value="InterPro"/>
</dbReference>
<accession>A0AAV4JYA7</accession>
<feature type="compositionally biased region" description="Polar residues" evidence="2">
    <location>
        <begin position="1740"/>
        <end position="1751"/>
    </location>
</feature>
<feature type="compositionally biased region" description="Polar residues" evidence="2">
    <location>
        <begin position="860"/>
        <end position="887"/>
    </location>
</feature>
<evidence type="ECO:0000313" key="4">
    <source>
        <dbReference type="Proteomes" id="UP000762676"/>
    </source>
</evidence>
<feature type="compositionally biased region" description="Polar residues" evidence="2">
    <location>
        <begin position="766"/>
        <end position="780"/>
    </location>
</feature>
<feature type="region of interest" description="Disordered" evidence="2">
    <location>
        <begin position="2098"/>
        <end position="2241"/>
    </location>
</feature>
<dbReference type="GO" id="GO:0005813">
    <property type="term" value="C:centrosome"/>
    <property type="evidence" value="ECO:0007669"/>
    <property type="project" value="TreeGrafter"/>
</dbReference>
<feature type="compositionally biased region" description="Polar residues" evidence="2">
    <location>
        <begin position="723"/>
        <end position="742"/>
    </location>
</feature>
<feature type="compositionally biased region" description="Basic and acidic residues" evidence="2">
    <location>
        <begin position="2105"/>
        <end position="2116"/>
    </location>
</feature>
<feature type="compositionally biased region" description="Low complexity" evidence="2">
    <location>
        <begin position="173"/>
        <end position="187"/>
    </location>
</feature>
<feature type="compositionally biased region" description="Polar residues" evidence="2">
    <location>
        <begin position="491"/>
        <end position="520"/>
    </location>
</feature>
<feature type="compositionally biased region" description="Gly residues" evidence="2">
    <location>
        <begin position="2225"/>
        <end position="2241"/>
    </location>
</feature>
<dbReference type="PANTHER" id="PTHR34439">
    <property type="entry name" value="CENTROBIN"/>
    <property type="match status" value="1"/>
</dbReference>
<feature type="region of interest" description="Disordered" evidence="2">
    <location>
        <begin position="1586"/>
        <end position="1843"/>
    </location>
</feature>
<feature type="compositionally biased region" description="Acidic residues" evidence="2">
    <location>
        <begin position="133"/>
        <end position="143"/>
    </location>
</feature>
<feature type="compositionally biased region" description="Basic residues" evidence="2">
    <location>
        <begin position="1718"/>
        <end position="1727"/>
    </location>
</feature>
<feature type="compositionally biased region" description="Low complexity" evidence="2">
    <location>
        <begin position="1586"/>
        <end position="1597"/>
    </location>
</feature>
<feature type="region of interest" description="Disordered" evidence="2">
    <location>
        <begin position="323"/>
        <end position="376"/>
    </location>
</feature>
<feature type="coiled-coil region" evidence="1">
    <location>
        <begin position="1352"/>
        <end position="1404"/>
    </location>
</feature>
<proteinExistence type="predicted"/>
<feature type="region of interest" description="Disordered" evidence="2">
    <location>
        <begin position="490"/>
        <end position="742"/>
    </location>
</feature>
<evidence type="ECO:0000313" key="3">
    <source>
        <dbReference type="EMBL" id="GFS27679.1"/>
    </source>
</evidence>
<feature type="region of interest" description="Disordered" evidence="2">
    <location>
        <begin position="170"/>
        <end position="191"/>
    </location>
</feature>